<keyword evidence="5 12" id="KW-0479">Metal-binding</keyword>
<dbReference type="PANTHER" id="PTHR43513">
    <property type="entry name" value="DIHYDROOROTATE DEHYDROGENASE B (NAD(+)), ELECTRON TRANSFER SUBUNIT"/>
    <property type="match status" value="1"/>
</dbReference>
<dbReference type="InterPro" id="IPR037117">
    <property type="entry name" value="Dihydroorotate_DH_ele_sf"/>
</dbReference>
<comment type="cofactor">
    <cofactor evidence="12">
        <name>[2Fe-2S] cluster</name>
        <dbReference type="ChEBI" id="CHEBI:190135"/>
    </cofactor>
    <text evidence="12">Binds 1 [2Fe-2S] cluster per subunit.</text>
</comment>
<keyword evidence="9 12" id="KW-0411">Iron-sulfur</keyword>
<dbReference type="SUPFAM" id="SSF52343">
    <property type="entry name" value="Ferredoxin reductase-like, C-terminal NADP-linked domain"/>
    <property type="match status" value="1"/>
</dbReference>
<dbReference type="Gene3D" id="2.10.240.10">
    <property type="entry name" value="Dihydroorotate dehydrogenase, electron transfer subunit"/>
    <property type="match status" value="1"/>
</dbReference>
<gene>
    <name evidence="14" type="ORF">IAB88_06770</name>
</gene>
<reference evidence="14" key="1">
    <citation type="submission" date="2020-10" db="EMBL/GenBank/DDBJ databases">
        <authorList>
            <person name="Gilroy R."/>
        </authorList>
    </citation>
    <scope>NUCLEOTIDE SEQUENCE</scope>
    <source>
        <strain evidence="14">6919</strain>
    </source>
</reference>
<feature type="binding site" evidence="11">
    <location>
        <begin position="80"/>
        <end position="81"/>
    </location>
    <ligand>
        <name>FAD</name>
        <dbReference type="ChEBI" id="CHEBI:57692"/>
    </ligand>
</feature>
<dbReference type="PROSITE" id="PS51384">
    <property type="entry name" value="FAD_FR"/>
    <property type="match status" value="1"/>
</dbReference>
<dbReference type="GO" id="GO:0050660">
    <property type="term" value="F:flavin adenine dinucleotide binding"/>
    <property type="evidence" value="ECO:0007669"/>
    <property type="project" value="InterPro"/>
</dbReference>
<keyword evidence="3 11" id="KW-0285">Flavoprotein</keyword>
<feature type="binding site" evidence="12">
    <location>
        <position position="224"/>
    </location>
    <ligand>
        <name>[2Fe-2S] cluster</name>
        <dbReference type="ChEBI" id="CHEBI:190135"/>
    </ligand>
</feature>
<feature type="binding site" evidence="12">
    <location>
        <position position="232"/>
    </location>
    <ligand>
        <name>[2Fe-2S] cluster</name>
        <dbReference type="ChEBI" id="CHEBI:190135"/>
    </ligand>
</feature>
<keyword evidence="8 12" id="KW-0408">Iron</keyword>
<dbReference type="InterPro" id="IPR050353">
    <property type="entry name" value="PyrK_electron_transfer"/>
</dbReference>
<feature type="binding site" evidence="12">
    <location>
        <position position="245"/>
    </location>
    <ligand>
        <name>[2Fe-2S] cluster</name>
        <dbReference type="ChEBI" id="CHEBI:190135"/>
    </ligand>
</feature>
<evidence type="ECO:0000256" key="1">
    <source>
        <dbReference type="ARBA" id="ARBA00006422"/>
    </source>
</evidence>
<evidence type="ECO:0000313" key="14">
    <source>
        <dbReference type="EMBL" id="MBO8476679.1"/>
    </source>
</evidence>
<name>A0A9D9IRB9_9BACT</name>
<dbReference type="GO" id="GO:0046872">
    <property type="term" value="F:metal ion binding"/>
    <property type="evidence" value="ECO:0007669"/>
    <property type="project" value="UniProtKB-KW"/>
</dbReference>
<evidence type="ECO:0000256" key="5">
    <source>
        <dbReference type="ARBA" id="ARBA00022723"/>
    </source>
</evidence>
<evidence type="ECO:0000256" key="10">
    <source>
        <dbReference type="ARBA" id="ARBA00034078"/>
    </source>
</evidence>
<evidence type="ECO:0000259" key="13">
    <source>
        <dbReference type="PROSITE" id="PS51384"/>
    </source>
</evidence>
<keyword evidence="2" id="KW-0813">Transport</keyword>
<dbReference type="SUPFAM" id="SSF63380">
    <property type="entry name" value="Riboflavin synthase domain-like"/>
    <property type="match status" value="1"/>
</dbReference>
<dbReference type="InterPro" id="IPR019480">
    <property type="entry name" value="Dihydroorotate_DH_Fe-S-bd"/>
</dbReference>
<dbReference type="Pfam" id="PF00175">
    <property type="entry name" value="NAD_binding_1"/>
    <property type="match status" value="1"/>
</dbReference>
<dbReference type="InterPro" id="IPR017927">
    <property type="entry name" value="FAD-bd_FR_type"/>
</dbReference>
<feature type="binding site" evidence="11">
    <location>
        <begin position="56"/>
        <end position="59"/>
    </location>
    <ligand>
        <name>FAD</name>
        <dbReference type="ChEBI" id="CHEBI:57692"/>
    </ligand>
</feature>
<comment type="cofactor">
    <cofactor evidence="10">
        <name>[2Fe-2S] cluster</name>
        <dbReference type="ChEBI" id="CHEBI:190135"/>
    </cofactor>
</comment>
<dbReference type="Gene3D" id="2.40.30.10">
    <property type="entry name" value="Translation factors"/>
    <property type="match status" value="1"/>
</dbReference>
<evidence type="ECO:0000256" key="7">
    <source>
        <dbReference type="ARBA" id="ARBA00022982"/>
    </source>
</evidence>
<protein>
    <submittedName>
        <fullName evidence="14">Dihydroorotate dehydrogenase electron transfer subunit</fullName>
    </submittedName>
</protein>
<comment type="cofactor">
    <cofactor evidence="11">
        <name>FAD</name>
        <dbReference type="ChEBI" id="CHEBI:57692"/>
    </cofactor>
    <text evidence="11">Binds 1 FAD per subunit.</text>
</comment>
<feature type="binding site" evidence="12">
    <location>
        <position position="229"/>
    </location>
    <ligand>
        <name>[2Fe-2S] cluster</name>
        <dbReference type="ChEBI" id="CHEBI:190135"/>
    </ligand>
</feature>
<dbReference type="GO" id="GO:0016491">
    <property type="term" value="F:oxidoreductase activity"/>
    <property type="evidence" value="ECO:0007669"/>
    <property type="project" value="InterPro"/>
</dbReference>
<dbReference type="Pfam" id="PF10418">
    <property type="entry name" value="DHODB_Fe-S_bind"/>
    <property type="match status" value="1"/>
</dbReference>
<dbReference type="AlphaFoldDB" id="A0A9D9IRB9"/>
<keyword evidence="7" id="KW-0249">Electron transport</keyword>
<feature type="binding site" evidence="11">
    <location>
        <begin position="73"/>
        <end position="75"/>
    </location>
    <ligand>
        <name>FAD</name>
        <dbReference type="ChEBI" id="CHEBI:57692"/>
    </ligand>
</feature>
<evidence type="ECO:0000313" key="15">
    <source>
        <dbReference type="Proteomes" id="UP000823598"/>
    </source>
</evidence>
<evidence type="ECO:0000256" key="6">
    <source>
        <dbReference type="ARBA" id="ARBA00022827"/>
    </source>
</evidence>
<dbReference type="InterPro" id="IPR039261">
    <property type="entry name" value="FNR_nucleotide-bd"/>
</dbReference>
<dbReference type="InterPro" id="IPR001433">
    <property type="entry name" value="OxRdtase_FAD/NAD-bd"/>
</dbReference>
<organism evidence="14 15">
    <name type="scientific">Candidatus Limisoma faecipullorum</name>
    <dbReference type="NCBI Taxonomy" id="2840854"/>
    <lineage>
        <taxon>Bacteria</taxon>
        <taxon>Pseudomonadati</taxon>
        <taxon>Bacteroidota</taxon>
        <taxon>Bacteroidia</taxon>
        <taxon>Bacteroidales</taxon>
        <taxon>Candidatus Limisoma</taxon>
    </lineage>
</organism>
<proteinExistence type="inferred from homology"/>
<evidence type="ECO:0000256" key="3">
    <source>
        <dbReference type="ARBA" id="ARBA00022630"/>
    </source>
</evidence>
<comment type="similarity">
    <text evidence="1">Belongs to the PyrK family.</text>
</comment>
<dbReference type="Proteomes" id="UP000823598">
    <property type="component" value="Unassembled WGS sequence"/>
</dbReference>
<dbReference type="PANTHER" id="PTHR43513:SF3">
    <property type="entry name" value="DIHYDROOROTATE DEHYDROGENASE B (NAD(+)), ELECTRON TRANSFER SUBUNIT-RELATED"/>
    <property type="match status" value="1"/>
</dbReference>
<dbReference type="EMBL" id="JADIMC010000076">
    <property type="protein sequence ID" value="MBO8476679.1"/>
    <property type="molecule type" value="Genomic_DNA"/>
</dbReference>
<evidence type="ECO:0000256" key="12">
    <source>
        <dbReference type="PIRSR" id="PIRSR006816-2"/>
    </source>
</evidence>
<evidence type="ECO:0000256" key="9">
    <source>
        <dbReference type="ARBA" id="ARBA00023014"/>
    </source>
</evidence>
<evidence type="ECO:0000256" key="2">
    <source>
        <dbReference type="ARBA" id="ARBA00022448"/>
    </source>
</evidence>
<dbReference type="InterPro" id="IPR017938">
    <property type="entry name" value="Riboflavin_synthase-like_b-brl"/>
</dbReference>
<feature type="domain" description="FAD-binding FR-type" evidence="13">
    <location>
        <begin position="3"/>
        <end position="105"/>
    </location>
</feature>
<evidence type="ECO:0000256" key="8">
    <source>
        <dbReference type="ARBA" id="ARBA00023004"/>
    </source>
</evidence>
<dbReference type="CDD" id="cd06218">
    <property type="entry name" value="DHOD_e_trans"/>
    <property type="match status" value="1"/>
</dbReference>
<comment type="caution">
    <text evidence="14">The sequence shown here is derived from an EMBL/GenBank/DDBJ whole genome shotgun (WGS) entry which is preliminary data.</text>
</comment>
<keyword evidence="6 11" id="KW-0274">FAD</keyword>
<keyword evidence="4 12" id="KW-0001">2Fe-2S</keyword>
<sequence length="260" mass="28697">MKKQLLDFLIKENQRINDNYSLLKLSPADGSRIIDTVAGQFVQVEVPDSKATFLRRPISINYVDRSDNTLWLLIRKAGLGTESLVSMGEGRVLNVILPLGKGFSRPLKKDARILLVGGGVGVAPMYYLGTELRNDGHNVNFLLGARRDVDLLELDLFNQVGIVYCSTEDGSAGEKGLITHNTALNQQWDYIYCCGPMPMMKAIARYAVKNNIECEVSLENRMACGVGACLCCVEDTADSGNVCVCTDGPVFNIKRLKWEI</sequence>
<reference evidence="14" key="2">
    <citation type="journal article" date="2021" name="PeerJ">
        <title>Extensive microbial diversity within the chicken gut microbiome revealed by metagenomics and culture.</title>
        <authorList>
            <person name="Gilroy R."/>
            <person name="Ravi A."/>
            <person name="Getino M."/>
            <person name="Pursley I."/>
            <person name="Horton D.L."/>
            <person name="Alikhan N.F."/>
            <person name="Baker D."/>
            <person name="Gharbi K."/>
            <person name="Hall N."/>
            <person name="Watson M."/>
            <person name="Adriaenssens E.M."/>
            <person name="Foster-Nyarko E."/>
            <person name="Jarju S."/>
            <person name="Secka A."/>
            <person name="Antonio M."/>
            <person name="Oren A."/>
            <person name="Chaudhuri R.R."/>
            <person name="La Ragione R."/>
            <person name="Hildebrand F."/>
            <person name="Pallen M.J."/>
        </authorList>
    </citation>
    <scope>NUCLEOTIDE SEQUENCE</scope>
    <source>
        <strain evidence="14">6919</strain>
    </source>
</reference>
<dbReference type="GO" id="GO:0051537">
    <property type="term" value="F:2 iron, 2 sulfur cluster binding"/>
    <property type="evidence" value="ECO:0007669"/>
    <property type="project" value="UniProtKB-KW"/>
</dbReference>
<dbReference type="InterPro" id="IPR012165">
    <property type="entry name" value="Cyt_c3_hydrogenase_gsu"/>
</dbReference>
<accession>A0A9D9IRB9</accession>
<dbReference type="GO" id="GO:0006221">
    <property type="term" value="P:pyrimidine nucleotide biosynthetic process"/>
    <property type="evidence" value="ECO:0007669"/>
    <property type="project" value="InterPro"/>
</dbReference>
<dbReference type="Gene3D" id="3.40.50.80">
    <property type="entry name" value="Nucleotide-binding domain of ferredoxin-NADP reductase (FNR) module"/>
    <property type="match status" value="1"/>
</dbReference>
<evidence type="ECO:0000256" key="11">
    <source>
        <dbReference type="PIRSR" id="PIRSR006816-1"/>
    </source>
</evidence>
<dbReference type="PIRSF" id="PIRSF006816">
    <property type="entry name" value="Cyc3_hyd_g"/>
    <property type="match status" value="1"/>
</dbReference>
<evidence type="ECO:0000256" key="4">
    <source>
        <dbReference type="ARBA" id="ARBA00022714"/>
    </source>
</evidence>